<feature type="non-terminal residue" evidence="1">
    <location>
        <position position="52"/>
    </location>
</feature>
<accession>A0ABD0PPF6</accession>
<dbReference type="AlphaFoldDB" id="A0ABD0PPF6"/>
<proteinExistence type="predicted"/>
<dbReference type="EMBL" id="JAMKFB020000014">
    <property type="protein sequence ID" value="KAL0175586.1"/>
    <property type="molecule type" value="Genomic_DNA"/>
</dbReference>
<dbReference type="Proteomes" id="UP001529510">
    <property type="component" value="Unassembled WGS sequence"/>
</dbReference>
<reference evidence="1 2" key="1">
    <citation type="submission" date="2024-05" db="EMBL/GenBank/DDBJ databases">
        <title>Genome sequencing and assembly of Indian major carp, Cirrhinus mrigala (Hamilton, 1822).</title>
        <authorList>
            <person name="Mohindra V."/>
            <person name="Chowdhury L.M."/>
            <person name="Lal K."/>
            <person name="Jena J.K."/>
        </authorList>
    </citation>
    <scope>NUCLEOTIDE SEQUENCE [LARGE SCALE GENOMIC DNA]</scope>
    <source>
        <strain evidence="1">CM1030</strain>
        <tissue evidence="1">Blood</tissue>
    </source>
</reference>
<organism evidence="1 2">
    <name type="scientific">Cirrhinus mrigala</name>
    <name type="common">Mrigala</name>
    <dbReference type="NCBI Taxonomy" id="683832"/>
    <lineage>
        <taxon>Eukaryota</taxon>
        <taxon>Metazoa</taxon>
        <taxon>Chordata</taxon>
        <taxon>Craniata</taxon>
        <taxon>Vertebrata</taxon>
        <taxon>Euteleostomi</taxon>
        <taxon>Actinopterygii</taxon>
        <taxon>Neopterygii</taxon>
        <taxon>Teleostei</taxon>
        <taxon>Ostariophysi</taxon>
        <taxon>Cypriniformes</taxon>
        <taxon>Cyprinidae</taxon>
        <taxon>Labeoninae</taxon>
        <taxon>Labeonini</taxon>
        <taxon>Cirrhinus</taxon>
    </lineage>
</organism>
<protein>
    <submittedName>
        <fullName evidence="1">Uncharacterized protein</fullName>
    </submittedName>
</protein>
<keyword evidence="2" id="KW-1185">Reference proteome</keyword>
<evidence type="ECO:0000313" key="2">
    <source>
        <dbReference type="Proteomes" id="UP001529510"/>
    </source>
</evidence>
<name>A0ABD0PPF6_CIRMR</name>
<sequence>NLIDSHYPEEEEWQLMENPIGIEEFEKRVLKGPDFYTLNFTIVHPKHFLIVT</sequence>
<feature type="non-terminal residue" evidence="1">
    <location>
        <position position="1"/>
    </location>
</feature>
<evidence type="ECO:0000313" key="1">
    <source>
        <dbReference type="EMBL" id="KAL0175586.1"/>
    </source>
</evidence>
<comment type="caution">
    <text evidence="1">The sequence shown here is derived from an EMBL/GenBank/DDBJ whole genome shotgun (WGS) entry which is preliminary data.</text>
</comment>
<gene>
    <name evidence="1" type="ORF">M9458_027916</name>
</gene>